<name>A0A9P7GD89_9AGAR</name>
<feature type="compositionally biased region" description="Basic residues" evidence="1">
    <location>
        <begin position="108"/>
        <end position="119"/>
    </location>
</feature>
<keyword evidence="3" id="KW-1185">Reference proteome</keyword>
<feature type="region of interest" description="Disordered" evidence="1">
    <location>
        <begin position="35"/>
        <end position="272"/>
    </location>
</feature>
<dbReference type="EMBL" id="JABCKV010000003">
    <property type="protein sequence ID" value="KAG5648414.1"/>
    <property type="molecule type" value="Genomic_DNA"/>
</dbReference>
<feature type="compositionally biased region" description="Basic and acidic residues" evidence="1">
    <location>
        <begin position="253"/>
        <end position="264"/>
    </location>
</feature>
<accession>A0A9P7GD89</accession>
<feature type="compositionally biased region" description="Basic residues" evidence="1">
    <location>
        <begin position="152"/>
        <end position="161"/>
    </location>
</feature>
<dbReference type="OrthoDB" id="2564465at2759"/>
<evidence type="ECO:0000313" key="2">
    <source>
        <dbReference type="EMBL" id="KAG5648414.1"/>
    </source>
</evidence>
<dbReference type="AlphaFoldDB" id="A0A9P7GD89"/>
<feature type="compositionally biased region" description="Low complexity" evidence="1">
    <location>
        <begin position="35"/>
        <end position="47"/>
    </location>
</feature>
<reference evidence="2" key="2">
    <citation type="submission" date="2021-10" db="EMBL/GenBank/DDBJ databases">
        <title>Phylogenomics reveals ancestral predisposition of the termite-cultivated fungus Termitomyces towards a domesticated lifestyle.</title>
        <authorList>
            <person name="Auxier B."/>
            <person name="Grum-Grzhimaylo A."/>
            <person name="Cardenas M.E."/>
            <person name="Lodge J.D."/>
            <person name="Laessoe T."/>
            <person name="Pedersen O."/>
            <person name="Smith M.E."/>
            <person name="Kuyper T.W."/>
            <person name="Franco-Molano E.A."/>
            <person name="Baroni T.J."/>
            <person name="Aanen D.K."/>
        </authorList>
    </citation>
    <scope>NUCLEOTIDE SEQUENCE</scope>
    <source>
        <strain evidence="2">AP01</strain>
        <tissue evidence="2">Mycelium</tissue>
    </source>
</reference>
<comment type="caution">
    <text evidence="2">The sequence shown here is derived from an EMBL/GenBank/DDBJ whole genome shotgun (WGS) entry which is preliminary data.</text>
</comment>
<feature type="compositionally biased region" description="Low complexity" evidence="1">
    <location>
        <begin position="347"/>
        <end position="368"/>
    </location>
</feature>
<feature type="compositionally biased region" description="Basic and acidic residues" evidence="1">
    <location>
        <begin position="382"/>
        <end position="395"/>
    </location>
</feature>
<sequence length="446" mass="46778">MGASQSIVTPSSALTAAVVVAGALGVGYAQLSASAASATVNSSPSESSKSKAKAKGGNKKKDSSQQESTPQVNVVHSPAVLPGGFDAEPSVSEILAGEVGVVDSPGTTKKKTKKSKAKKSAQNLSAREVSALTPAPSEPLAPEPVTSVPASKKSKKSKKKASAATLLVPASSTSTVPSSPELSLRHSIISTSGVDTDSSWTRVESRRVRPSVASAGGPAATATATSASEAGEDKEEEEEEEEEAQEIPLVPRPDARRPLAERLLPKPRKTGVAEYVPFPTFNVLADAHDLRPHSMLETPDHPTLARVMRVQPAQGDYVPEPEDRAGDGDDEDAEEGWGVVKSRRSRPSTTSSSTFSSPSNSTSKSTTSAPETLSKRQRQNQLKRDNEKAARAAAEDARLAVLAAHKRTLERERMAEQERRSTGGKGKVLGGGMQAKVDEGGRLVWE</sequence>
<feature type="compositionally biased region" description="Low complexity" evidence="1">
    <location>
        <begin position="162"/>
        <end position="182"/>
    </location>
</feature>
<feature type="compositionally biased region" description="Basic and acidic residues" evidence="1">
    <location>
        <begin position="436"/>
        <end position="446"/>
    </location>
</feature>
<feature type="compositionally biased region" description="Polar residues" evidence="1">
    <location>
        <begin position="188"/>
        <end position="202"/>
    </location>
</feature>
<organism evidence="2 3">
    <name type="scientific">Asterophora parasitica</name>
    <dbReference type="NCBI Taxonomy" id="117018"/>
    <lineage>
        <taxon>Eukaryota</taxon>
        <taxon>Fungi</taxon>
        <taxon>Dikarya</taxon>
        <taxon>Basidiomycota</taxon>
        <taxon>Agaricomycotina</taxon>
        <taxon>Agaricomycetes</taxon>
        <taxon>Agaricomycetidae</taxon>
        <taxon>Agaricales</taxon>
        <taxon>Tricholomatineae</taxon>
        <taxon>Lyophyllaceae</taxon>
        <taxon>Asterophora</taxon>
    </lineage>
</organism>
<proteinExistence type="predicted"/>
<feature type="region of interest" description="Disordered" evidence="1">
    <location>
        <begin position="293"/>
        <end position="395"/>
    </location>
</feature>
<feature type="compositionally biased region" description="Gly residues" evidence="1">
    <location>
        <begin position="423"/>
        <end position="433"/>
    </location>
</feature>
<feature type="compositionally biased region" description="Acidic residues" evidence="1">
    <location>
        <begin position="230"/>
        <end position="245"/>
    </location>
</feature>
<evidence type="ECO:0000256" key="1">
    <source>
        <dbReference type="SAM" id="MobiDB-lite"/>
    </source>
</evidence>
<reference evidence="2" key="1">
    <citation type="submission" date="2020-07" db="EMBL/GenBank/DDBJ databases">
        <authorList>
            <person name="Nieuwenhuis M."/>
            <person name="Van De Peppel L.J.J."/>
        </authorList>
    </citation>
    <scope>NUCLEOTIDE SEQUENCE</scope>
    <source>
        <strain evidence="2">AP01</strain>
        <tissue evidence="2">Mycelium</tissue>
    </source>
</reference>
<gene>
    <name evidence="2" type="ORF">DXG03_004988</name>
</gene>
<protein>
    <submittedName>
        <fullName evidence="2">Uncharacterized protein</fullName>
    </submittedName>
</protein>
<feature type="region of interest" description="Disordered" evidence="1">
    <location>
        <begin position="408"/>
        <end position="446"/>
    </location>
</feature>
<dbReference type="Proteomes" id="UP000775547">
    <property type="component" value="Unassembled WGS sequence"/>
</dbReference>
<feature type="compositionally biased region" description="Polar residues" evidence="1">
    <location>
        <begin position="65"/>
        <end position="74"/>
    </location>
</feature>
<evidence type="ECO:0000313" key="3">
    <source>
        <dbReference type="Proteomes" id="UP000775547"/>
    </source>
</evidence>
<feature type="compositionally biased region" description="Low complexity" evidence="1">
    <location>
        <begin position="213"/>
        <end position="229"/>
    </location>
</feature>
<feature type="compositionally biased region" description="Basic and acidic residues" evidence="1">
    <location>
        <begin position="408"/>
        <end position="421"/>
    </location>
</feature>